<gene>
    <name evidence="2" type="ORF">ABC977_11170</name>
</gene>
<keyword evidence="3" id="KW-1185">Reference proteome</keyword>
<dbReference type="EMBL" id="JBDKXB010000014">
    <property type="protein sequence ID" value="MEY6432967.1"/>
    <property type="molecule type" value="Genomic_DNA"/>
</dbReference>
<accession>A0ABV4BFB5</accession>
<evidence type="ECO:0000256" key="1">
    <source>
        <dbReference type="SAM" id="MobiDB-lite"/>
    </source>
</evidence>
<name>A0ABV4BFB5_9GAMM</name>
<evidence type="ECO:0000313" key="3">
    <source>
        <dbReference type="Proteomes" id="UP001564408"/>
    </source>
</evidence>
<organism evidence="2 3">
    <name type="scientific">Thioalkalicoccus limnaeus</name>
    <dbReference type="NCBI Taxonomy" id="120681"/>
    <lineage>
        <taxon>Bacteria</taxon>
        <taxon>Pseudomonadati</taxon>
        <taxon>Pseudomonadota</taxon>
        <taxon>Gammaproteobacteria</taxon>
        <taxon>Chromatiales</taxon>
        <taxon>Chromatiaceae</taxon>
        <taxon>Thioalkalicoccus</taxon>
    </lineage>
</organism>
<feature type="region of interest" description="Disordered" evidence="1">
    <location>
        <begin position="21"/>
        <end position="41"/>
    </location>
</feature>
<proteinExistence type="predicted"/>
<dbReference type="RefSeq" id="WP_369667353.1">
    <property type="nucleotide sequence ID" value="NZ_JBDKXB010000014.1"/>
</dbReference>
<dbReference type="Proteomes" id="UP001564408">
    <property type="component" value="Unassembled WGS sequence"/>
</dbReference>
<evidence type="ECO:0000313" key="2">
    <source>
        <dbReference type="EMBL" id="MEY6432967.1"/>
    </source>
</evidence>
<comment type="caution">
    <text evidence="2">The sequence shown here is derived from an EMBL/GenBank/DDBJ whole genome shotgun (WGS) entry which is preliminary data.</text>
</comment>
<reference evidence="2 3" key="1">
    <citation type="submission" date="2024-05" db="EMBL/GenBank/DDBJ databases">
        <title>Genome Sequence and Characterization of the New Strain Purple Sulfur Bacterium of Genus Thioalkalicoccus.</title>
        <authorList>
            <person name="Bryantseva I.A."/>
            <person name="Kyndt J.A."/>
            <person name="Imhoff J.F."/>
        </authorList>
    </citation>
    <scope>NUCLEOTIDE SEQUENCE [LARGE SCALE GENOMIC DNA]</scope>
    <source>
        <strain evidence="2 3">Um2</strain>
    </source>
</reference>
<sequence length="187" mass="20744">MTFATLDRFAEQPHEVLPQIATEARPDRPDRPNPGTRRAARAGCKRSAVVERLLVSVSILPPSPDHRALVGRYQDTLKRLIKLIPDLLRWCVAFERIRRAGGAGGSVATTLFVGETLEAVKIDRNRAWRGNGLGIARIDPDECARPFEAARQQPGLLARTGCHRPSGPAIRTTPETMPRISISSWRR</sequence>
<protein>
    <submittedName>
        <fullName evidence="2">Uncharacterized protein</fullName>
    </submittedName>
</protein>